<accession>A0ABU9LM02</accession>
<dbReference type="RefSeq" id="WP_068453745.1">
    <property type="nucleotide sequence ID" value="NZ_CP147847.1"/>
</dbReference>
<comment type="caution">
    <text evidence="1">The sequence shown here is derived from an EMBL/GenBank/DDBJ whole genome shotgun (WGS) entry which is preliminary data.</text>
</comment>
<dbReference type="Proteomes" id="UP001398420">
    <property type="component" value="Unassembled WGS sequence"/>
</dbReference>
<keyword evidence="2" id="KW-1185">Reference proteome</keyword>
<protein>
    <submittedName>
        <fullName evidence="1">Uncharacterized protein</fullName>
    </submittedName>
</protein>
<evidence type="ECO:0000313" key="2">
    <source>
        <dbReference type="Proteomes" id="UP001398420"/>
    </source>
</evidence>
<sequence>MEQKFKVNQMLTNRQTGHVEKIYATTPDGQPFDLLEISILTHYEVITLEALEEKLQQAGITYELVPVGRTYLLTVATKEDAERFIEQIAPLYNEVLQ</sequence>
<organism evidence="1 2">
    <name type="scientific">Kurthia gibsonii</name>
    <dbReference type="NCBI Taxonomy" id="33946"/>
    <lineage>
        <taxon>Bacteria</taxon>
        <taxon>Bacillati</taxon>
        <taxon>Bacillota</taxon>
        <taxon>Bacilli</taxon>
        <taxon>Bacillales</taxon>
        <taxon>Caryophanaceae</taxon>
        <taxon>Kurthia</taxon>
    </lineage>
</organism>
<proteinExistence type="predicted"/>
<reference evidence="1 2" key="1">
    <citation type="submission" date="2024-04" db="EMBL/GenBank/DDBJ databases">
        <authorList>
            <person name="Wu Y.S."/>
            <person name="Zhang L."/>
        </authorList>
    </citation>
    <scope>NUCLEOTIDE SEQUENCE [LARGE SCALE GENOMIC DNA]</scope>
    <source>
        <strain evidence="1 2">KG-01</strain>
    </source>
</reference>
<dbReference type="EMBL" id="JBCEWA010000004">
    <property type="protein sequence ID" value="MEL5988150.1"/>
    <property type="molecule type" value="Genomic_DNA"/>
</dbReference>
<gene>
    <name evidence="1" type="ORF">AAF454_06930</name>
</gene>
<evidence type="ECO:0000313" key="1">
    <source>
        <dbReference type="EMBL" id="MEL5988150.1"/>
    </source>
</evidence>
<name>A0ABU9LM02_9BACL</name>